<dbReference type="EMBL" id="BGZK01000340">
    <property type="protein sequence ID" value="GBP37902.1"/>
    <property type="molecule type" value="Genomic_DNA"/>
</dbReference>
<dbReference type="Proteomes" id="UP000299102">
    <property type="component" value="Unassembled WGS sequence"/>
</dbReference>
<sequence>MWRSPIRTTLATARNPKHDTLLGPELYEWNNIIYIVKRKRARSIIVGRPRTPRTFRRCNSSPRSINVVYSVGGFDSPQRNGVTSRLYKNRVMNEVFQSPRSLDWELTPHESRRPSAHSTLTMLKHLTSGRPAIEQESEMLSDLSSHAIP</sequence>
<reference evidence="1 2" key="1">
    <citation type="journal article" date="2019" name="Commun. Biol.">
        <title>The bagworm genome reveals a unique fibroin gene that provides high tensile strength.</title>
        <authorList>
            <person name="Kono N."/>
            <person name="Nakamura H."/>
            <person name="Ohtoshi R."/>
            <person name="Tomita M."/>
            <person name="Numata K."/>
            <person name="Arakawa K."/>
        </authorList>
    </citation>
    <scope>NUCLEOTIDE SEQUENCE [LARGE SCALE GENOMIC DNA]</scope>
</reference>
<dbReference type="AlphaFoldDB" id="A0A4C1VHR8"/>
<comment type="caution">
    <text evidence="1">The sequence shown here is derived from an EMBL/GenBank/DDBJ whole genome shotgun (WGS) entry which is preliminary data.</text>
</comment>
<gene>
    <name evidence="1" type="ORF">EVAR_21437_1</name>
</gene>
<evidence type="ECO:0000313" key="2">
    <source>
        <dbReference type="Proteomes" id="UP000299102"/>
    </source>
</evidence>
<proteinExistence type="predicted"/>
<protein>
    <submittedName>
        <fullName evidence="1">Uncharacterized protein</fullName>
    </submittedName>
</protein>
<organism evidence="1 2">
    <name type="scientific">Eumeta variegata</name>
    <name type="common">Bagworm moth</name>
    <name type="synonym">Eumeta japonica</name>
    <dbReference type="NCBI Taxonomy" id="151549"/>
    <lineage>
        <taxon>Eukaryota</taxon>
        <taxon>Metazoa</taxon>
        <taxon>Ecdysozoa</taxon>
        <taxon>Arthropoda</taxon>
        <taxon>Hexapoda</taxon>
        <taxon>Insecta</taxon>
        <taxon>Pterygota</taxon>
        <taxon>Neoptera</taxon>
        <taxon>Endopterygota</taxon>
        <taxon>Lepidoptera</taxon>
        <taxon>Glossata</taxon>
        <taxon>Ditrysia</taxon>
        <taxon>Tineoidea</taxon>
        <taxon>Psychidae</taxon>
        <taxon>Oiketicinae</taxon>
        <taxon>Eumeta</taxon>
    </lineage>
</organism>
<keyword evidence="2" id="KW-1185">Reference proteome</keyword>
<name>A0A4C1VHR8_EUMVA</name>
<evidence type="ECO:0000313" key="1">
    <source>
        <dbReference type="EMBL" id="GBP37902.1"/>
    </source>
</evidence>
<accession>A0A4C1VHR8</accession>